<dbReference type="AlphaFoldDB" id="A0A8T2R4S3"/>
<accession>A0A8T2R4S3</accession>
<feature type="region of interest" description="Disordered" evidence="1">
    <location>
        <begin position="139"/>
        <end position="171"/>
    </location>
</feature>
<dbReference type="PANTHER" id="PTHR21669:SF28">
    <property type="entry name" value="YEMANUCLEIN"/>
    <property type="match status" value="1"/>
</dbReference>
<sequence>MSSRERFNVVLKPGETTFVSWKKLLNESQNIVEPRLHSSDAPVAAHPAFMDHIYSETTEGKHPLRQPPWNLFNSVIEKIEMLFQGGSSDEEICDTMNRDKYDTQDSFIDDTELNDYFSEERVRLKHSGFFVNKGKLEREGESATQTVGPKKRKRKNVEKMSSSRQGEEIIKKEKQAVSLRCDASQTSGSEEKIIKEGKSILRLRRGPS</sequence>
<keyword evidence="4" id="KW-1185">Reference proteome</keyword>
<gene>
    <name evidence="3" type="ORF">KP509_30G063700</name>
</gene>
<dbReference type="OrthoDB" id="68076at2759"/>
<reference evidence="3" key="1">
    <citation type="submission" date="2021-08" db="EMBL/GenBank/DDBJ databases">
        <title>WGS assembly of Ceratopteris richardii.</title>
        <authorList>
            <person name="Marchant D.B."/>
            <person name="Chen G."/>
            <person name="Jenkins J."/>
            <person name="Shu S."/>
            <person name="Leebens-Mack J."/>
            <person name="Grimwood J."/>
            <person name="Schmutz J."/>
            <person name="Soltis P."/>
            <person name="Soltis D."/>
            <person name="Chen Z.-H."/>
        </authorList>
    </citation>
    <scope>NUCLEOTIDE SEQUENCE</scope>
    <source>
        <strain evidence="3">Whitten #5841</strain>
        <tissue evidence="3">Leaf</tissue>
    </source>
</reference>
<organism evidence="3 4">
    <name type="scientific">Ceratopteris richardii</name>
    <name type="common">Triangle waterfern</name>
    <dbReference type="NCBI Taxonomy" id="49495"/>
    <lineage>
        <taxon>Eukaryota</taxon>
        <taxon>Viridiplantae</taxon>
        <taxon>Streptophyta</taxon>
        <taxon>Embryophyta</taxon>
        <taxon>Tracheophyta</taxon>
        <taxon>Polypodiopsida</taxon>
        <taxon>Polypodiidae</taxon>
        <taxon>Polypodiales</taxon>
        <taxon>Pteridineae</taxon>
        <taxon>Pteridaceae</taxon>
        <taxon>Parkerioideae</taxon>
        <taxon>Ceratopteris</taxon>
    </lineage>
</organism>
<comment type="caution">
    <text evidence="3">The sequence shown here is derived from an EMBL/GenBank/DDBJ whole genome shotgun (WGS) entry which is preliminary data.</text>
</comment>
<dbReference type="InterPro" id="IPR014840">
    <property type="entry name" value="HRD"/>
</dbReference>
<evidence type="ECO:0000313" key="3">
    <source>
        <dbReference type="EMBL" id="KAH7290794.1"/>
    </source>
</evidence>
<dbReference type="PANTHER" id="PTHR21669">
    <property type="entry name" value="CAPZ-INTERACTING PROTEIN AND RELATED PROTEINS"/>
    <property type="match status" value="1"/>
</dbReference>
<evidence type="ECO:0000256" key="1">
    <source>
        <dbReference type="SAM" id="MobiDB-lite"/>
    </source>
</evidence>
<dbReference type="EMBL" id="CM035435">
    <property type="protein sequence ID" value="KAH7290794.1"/>
    <property type="molecule type" value="Genomic_DNA"/>
</dbReference>
<dbReference type="Proteomes" id="UP000825935">
    <property type="component" value="Chromosome 30"/>
</dbReference>
<evidence type="ECO:0000313" key="4">
    <source>
        <dbReference type="Proteomes" id="UP000825935"/>
    </source>
</evidence>
<feature type="domain" description="Hpc2-related" evidence="2">
    <location>
        <begin position="98"/>
        <end position="137"/>
    </location>
</feature>
<protein>
    <recommendedName>
        <fullName evidence="2">Hpc2-related domain-containing protein</fullName>
    </recommendedName>
</protein>
<proteinExistence type="predicted"/>
<dbReference type="Pfam" id="PF08729">
    <property type="entry name" value="HUN"/>
    <property type="match status" value="1"/>
</dbReference>
<evidence type="ECO:0000259" key="2">
    <source>
        <dbReference type="Pfam" id="PF08729"/>
    </source>
</evidence>
<name>A0A8T2R4S3_CERRI</name>
<dbReference type="GO" id="GO:0005634">
    <property type="term" value="C:nucleus"/>
    <property type="evidence" value="ECO:0007669"/>
    <property type="project" value="TreeGrafter"/>
</dbReference>
<dbReference type="GO" id="GO:0006325">
    <property type="term" value="P:chromatin organization"/>
    <property type="evidence" value="ECO:0007669"/>
    <property type="project" value="TreeGrafter"/>
</dbReference>
<dbReference type="OMA" id="HIYSETT"/>